<protein>
    <submittedName>
        <fullName evidence="1">Uncharacterized protein</fullName>
    </submittedName>
</protein>
<keyword evidence="2" id="KW-1185">Reference proteome</keyword>
<dbReference type="AlphaFoldDB" id="A0A9W6NT43"/>
<evidence type="ECO:0000313" key="1">
    <source>
        <dbReference type="EMBL" id="GLL08279.1"/>
    </source>
</evidence>
<dbReference type="Proteomes" id="UP001143480">
    <property type="component" value="Unassembled WGS sequence"/>
</dbReference>
<name>A0A9W6NT43_9ACTN</name>
<dbReference type="EMBL" id="BSFP01000136">
    <property type="protein sequence ID" value="GLL08279.1"/>
    <property type="molecule type" value="Genomic_DNA"/>
</dbReference>
<proteinExistence type="predicted"/>
<sequence>MAVVAGVALIAALLRHRAGGPLAAWHKAAYVNLLVSGRGDRPRPAAGRTPAAVVRRTADPIAVGTPS</sequence>
<accession>A0A9W6NT43</accession>
<reference evidence="1" key="1">
    <citation type="journal article" date="2014" name="Int. J. Syst. Evol. Microbiol.">
        <title>Complete genome sequence of Corynebacterium casei LMG S-19264T (=DSM 44701T), isolated from a smear-ripened cheese.</title>
        <authorList>
            <consortium name="US DOE Joint Genome Institute (JGI-PGF)"/>
            <person name="Walter F."/>
            <person name="Albersmeier A."/>
            <person name="Kalinowski J."/>
            <person name="Ruckert C."/>
        </authorList>
    </citation>
    <scope>NUCLEOTIDE SEQUENCE</scope>
    <source>
        <strain evidence="1">VKM Ac-1321</strain>
    </source>
</reference>
<evidence type="ECO:0000313" key="2">
    <source>
        <dbReference type="Proteomes" id="UP001143480"/>
    </source>
</evidence>
<organism evidence="1 2">
    <name type="scientific">Dactylosporangium matsuzakiense</name>
    <dbReference type="NCBI Taxonomy" id="53360"/>
    <lineage>
        <taxon>Bacteria</taxon>
        <taxon>Bacillati</taxon>
        <taxon>Actinomycetota</taxon>
        <taxon>Actinomycetes</taxon>
        <taxon>Micromonosporales</taxon>
        <taxon>Micromonosporaceae</taxon>
        <taxon>Dactylosporangium</taxon>
    </lineage>
</organism>
<comment type="caution">
    <text evidence="1">The sequence shown here is derived from an EMBL/GenBank/DDBJ whole genome shotgun (WGS) entry which is preliminary data.</text>
</comment>
<reference evidence="1" key="2">
    <citation type="submission" date="2023-01" db="EMBL/GenBank/DDBJ databases">
        <authorList>
            <person name="Sun Q."/>
            <person name="Evtushenko L."/>
        </authorList>
    </citation>
    <scope>NUCLEOTIDE SEQUENCE</scope>
    <source>
        <strain evidence="1">VKM Ac-1321</strain>
    </source>
</reference>
<gene>
    <name evidence="1" type="ORF">GCM10017581_100400</name>
</gene>